<reference evidence="5" key="1">
    <citation type="submission" date="2018-05" db="EMBL/GenBank/DDBJ databases">
        <authorList>
            <person name="Lanie J.A."/>
            <person name="Ng W.-L."/>
            <person name="Kazmierczak K.M."/>
            <person name="Andrzejewski T.M."/>
            <person name="Davidsen T.M."/>
            <person name="Wayne K.J."/>
            <person name="Tettelin H."/>
            <person name="Glass J.I."/>
            <person name="Rusch D."/>
            <person name="Podicherti R."/>
            <person name="Tsui H.-C.T."/>
            <person name="Winkler M.E."/>
        </authorList>
    </citation>
    <scope>NUCLEOTIDE SEQUENCE</scope>
</reference>
<dbReference type="GO" id="GO:0009055">
    <property type="term" value="F:electron transfer activity"/>
    <property type="evidence" value="ECO:0007669"/>
    <property type="project" value="InterPro"/>
</dbReference>
<dbReference type="EMBL" id="UINC01133686">
    <property type="protein sequence ID" value="SVD16765.1"/>
    <property type="molecule type" value="Genomic_DNA"/>
</dbReference>
<evidence type="ECO:0000256" key="3">
    <source>
        <dbReference type="ARBA" id="ARBA00023004"/>
    </source>
</evidence>
<dbReference type="AlphaFoldDB" id="A0A382T4S4"/>
<feature type="domain" description="Cytochrome c" evidence="4">
    <location>
        <begin position="39"/>
        <end position="176"/>
    </location>
</feature>
<evidence type="ECO:0000256" key="2">
    <source>
        <dbReference type="ARBA" id="ARBA00022723"/>
    </source>
</evidence>
<name>A0A382T4S4_9ZZZZ</name>
<proteinExistence type="predicted"/>
<dbReference type="SUPFAM" id="SSF46626">
    <property type="entry name" value="Cytochrome c"/>
    <property type="match status" value="1"/>
</dbReference>
<dbReference type="InterPro" id="IPR009056">
    <property type="entry name" value="Cyt_c-like_dom"/>
</dbReference>
<dbReference type="GO" id="GO:0020037">
    <property type="term" value="F:heme binding"/>
    <property type="evidence" value="ECO:0007669"/>
    <property type="project" value="InterPro"/>
</dbReference>
<protein>
    <recommendedName>
        <fullName evidence="4">Cytochrome c domain-containing protein</fullName>
    </recommendedName>
</protein>
<evidence type="ECO:0000256" key="1">
    <source>
        <dbReference type="ARBA" id="ARBA00022617"/>
    </source>
</evidence>
<dbReference type="PROSITE" id="PS51007">
    <property type="entry name" value="CYTC"/>
    <property type="match status" value="1"/>
</dbReference>
<sequence length="190" mass="21481">MIKNKQFSILAVILLMVFFVPLTEISAGEKFLSNIQESLALKIGERLYHSQKQGCATCHQANGAGGAKAGAANLQKSSEWKSTLIAHKVRDLGIDKESTRDIVIGLILNGAEKWNSEFYSRPKYSEIKDKIFFDKRMIGVHSTALKFNQKMAKRILRKKKKKVASNDLLKLMAESVYHYVETKIFLDSEK</sequence>
<dbReference type="InterPro" id="IPR036909">
    <property type="entry name" value="Cyt_c-like_dom_sf"/>
</dbReference>
<gene>
    <name evidence="5" type="ORF">METZ01_LOCUS369619</name>
</gene>
<accession>A0A382T4S4</accession>
<keyword evidence="1" id="KW-0349">Heme</keyword>
<keyword evidence="3" id="KW-0408">Iron</keyword>
<organism evidence="5">
    <name type="scientific">marine metagenome</name>
    <dbReference type="NCBI Taxonomy" id="408172"/>
    <lineage>
        <taxon>unclassified sequences</taxon>
        <taxon>metagenomes</taxon>
        <taxon>ecological metagenomes</taxon>
    </lineage>
</organism>
<evidence type="ECO:0000313" key="5">
    <source>
        <dbReference type="EMBL" id="SVD16765.1"/>
    </source>
</evidence>
<dbReference type="GO" id="GO:0046872">
    <property type="term" value="F:metal ion binding"/>
    <property type="evidence" value="ECO:0007669"/>
    <property type="project" value="UniProtKB-KW"/>
</dbReference>
<evidence type="ECO:0000259" key="4">
    <source>
        <dbReference type="PROSITE" id="PS51007"/>
    </source>
</evidence>
<dbReference type="Gene3D" id="1.10.760.10">
    <property type="entry name" value="Cytochrome c-like domain"/>
    <property type="match status" value="1"/>
</dbReference>
<keyword evidence="2" id="KW-0479">Metal-binding</keyword>